<dbReference type="OrthoDB" id="9786855at2"/>
<evidence type="ECO:0000256" key="2">
    <source>
        <dbReference type="SAM" id="MobiDB-lite"/>
    </source>
</evidence>
<dbReference type="InterPro" id="IPR005358">
    <property type="entry name" value="Puta_zinc/iron-chelating_dom"/>
</dbReference>
<organism evidence="3 4">
    <name type="scientific">Humitalea rosea</name>
    <dbReference type="NCBI Taxonomy" id="990373"/>
    <lineage>
        <taxon>Bacteria</taxon>
        <taxon>Pseudomonadati</taxon>
        <taxon>Pseudomonadota</taxon>
        <taxon>Alphaproteobacteria</taxon>
        <taxon>Acetobacterales</taxon>
        <taxon>Roseomonadaceae</taxon>
        <taxon>Humitalea</taxon>
    </lineage>
</organism>
<evidence type="ECO:0000256" key="1">
    <source>
        <dbReference type="HAMAP-Rule" id="MF_00676"/>
    </source>
</evidence>
<comment type="caution">
    <text evidence="3">The sequence shown here is derived from an EMBL/GenBank/DDBJ whole genome shotgun (WGS) entry which is preliminary data.</text>
</comment>
<dbReference type="AlphaFoldDB" id="A0A2W7IHT7"/>
<gene>
    <name evidence="3" type="ORF">C8P66_1486</name>
</gene>
<protein>
    <recommendedName>
        <fullName evidence="1">UPF0260 protein C8P66_1486</fullName>
    </recommendedName>
</protein>
<dbReference type="PANTHER" id="PTHR37421:SF1">
    <property type="entry name" value="UPF0260 PROTEIN YCGN"/>
    <property type="match status" value="1"/>
</dbReference>
<evidence type="ECO:0000313" key="4">
    <source>
        <dbReference type="Proteomes" id="UP000249688"/>
    </source>
</evidence>
<dbReference type="PANTHER" id="PTHR37421">
    <property type="entry name" value="UPF0260 PROTEIN YCGN"/>
    <property type="match status" value="1"/>
</dbReference>
<dbReference type="EMBL" id="QKYU01000048">
    <property type="protein sequence ID" value="PZW36996.1"/>
    <property type="molecule type" value="Genomic_DNA"/>
</dbReference>
<keyword evidence="4" id="KW-1185">Reference proteome</keyword>
<comment type="similarity">
    <text evidence="1">Belongs to the UPF0260 family.</text>
</comment>
<name>A0A2W7IHT7_9PROT</name>
<dbReference type="HAMAP" id="MF_00676">
    <property type="entry name" value="UPF0260"/>
    <property type="match status" value="1"/>
</dbReference>
<evidence type="ECO:0000313" key="3">
    <source>
        <dbReference type="EMBL" id="PZW36996.1"/>
    </source>
</evidence>
<dbReference type="InterPro" id="IPR008228">
    <property type="entry name" value="UCP006173"/>
</dbReference>
<proteinExistence type="inferred from homology"/>
<dbReference type="Proteomes" id="UP000249688">
    <property type="component" value="Unassembled WGS sequence"/>
</dbReference>
<feature type="region of interest" description="Disordered" evidence="2">
    <location>
        <begin position="144"/>
        <end position="212"/>
    </location>
</feature>
<reference evidence="3 4" key="1">
    <citation type="submission" date="2018-06" db="EMBL/GenBank/DDBJ databases">
        <title>Genomic Encyclopedia of Archaeal and Bacterial Type Strains, Phase II (KMG-II): from individual species to whole genera.</title>
        <authorList>
            <person name="Goeker M."/>
        </authorList>
    </citation>
    <scope>NUCLEOTIDE SEQUENCE [LARGE SCALE GENOMIC DNA]</scope>
    <source>
        <strain evidence="3 4">DSM 24525</strain>
    </source>
</reference>
<dbReference type="Pfam" id="PF03692">
    <property type="entry name" value="CxxCxxCC"/>
    <property type="match status" value="1"/>
</dbReference>
<sequence>MTDPQPFWRTKTLSQMTRPEWESLCDGCGRCCLHKIRDEDTEALHWTEVACRLLDTNSCRCSDYPNRRDKVPDCVRLTARRVQKLDWLPPTCAYRLIEDGRDLPRWHPLVTGRAESVHEAGISVRGRVVSERVAGALEDHVVDWPGRWPTGTRRPVARPAVPPPGAQPLKDTAGAQPLKDTAAAQPPTDTPGRSPPATPGGRRSPSTKDSSP</sequence>
<dbReference type="NCBIfam" id="NF003501">
    <property type="entry name" value="PRK05170.1-5"/>
    <property type="match status" value="1"/>
</dbReference>
<accession>A0A2W7IHT7</accession>
<dbReference type="NCBIfam" id="NF003507">
    <property type="entry name" value="PRK05170.2-5"/>
    <property type="match status" value="1"/>
</dbReference>